<dbReference type="SUPFAM" id="SSF55729">
    <property type="entry name" value="Acyl-CoA N-acyltransferases (Nat)"/>
    <property type="match status" value="1"/>
</dbReference>
<keyword evidence="3" id="KW-1185">Reference proteome</keyword>
<evidence type="ECO:0000313" key="3">
    <source>
        <dbReference type="Proteomes" id="UP000006365"/>
    </source>
</evidence>
<dbReference type="PROSITE" id="PS51729">
    <property type="entry name" value="GNAT_YJDJ"/>
    <property type="match status" value="1"/>
</dbReference>
<name>A0A7U4DN78_DESPD</name>
<evidence type="ECO:0000259" key="1">
    <source>
        <dbReference type="PROSITE" id="PS51729"/>
    </source>
</evidence>
<dbReference type="RefSeq" id="WP_015723279.1">
    <property type="nucleotide sequence ID" value="NC_014972.1"/>
</dbReference>
<dbReference type="InterPro" id="IPR031165">
    <property type="entry name" value="GNAT_YJDJ"/>
</dbReference>
<dbReference type="InterPro" id="IPR045057">
    <property type="entry name" value="Gcn5-rel_NAT"/>
</dbReference>
<dbReference type="Pfam" id="PF14542">
    <property type="entry name" value="Acetyltransf_CG"/>
    <property type="match status" value="1"/>
</dbReference>
<reference evidence="2 3" key="1">
    <citation type="journal article" date="2011" name="Stand. Genomic Sci.">
        <title>Complete genome sequence of Desulfobulbus propionicus type strain (1pr3).</title>
        <authorList>
            <person name="Pagani I."/>
            <person name="Lapidus A."/>
            <person name="Nolan M."/>
            <person name="Lucas S."/>
            <person name="Hammon N."/>
            <person name="Deshpande S."/>
            <person name="Cheng J.F."/>
            <person name="Chertkov O."/>
            <person name="Davenport K."/>
            <person name="Tapia R."/>
            <person name="Han C."/>
            <person name="Goodwin L."/>
            <person name="Pitluck S."/>
            <person name="Liolios K."/>
            <person name="Mavromatis K."/>
            <person name="Ivanova N."/>
            <person name="Mikhailova N."/>
            <person name="Pati A."/>
            <person name="Chen A."/>
            <person name="Palaniappan K."/>
            <person name="Land M."/>
            <person name="Hauser L."/>
            <person name="Chang Y.J."/>
            <person name="Jeffries C.D."/>
            <person name="Detter J.C."/>
            <person name="Brambilla E."/>
            <person name="Kannan K.P."/>
            <person name="Djao O.D."/>
            <person name="Rohde M."/>
            <person name="Pukall R."/>
            <person name="Spring S."/>
            <person name="Goker M."/>
            <person name="Sikorski J."/>
            <person name="Woyke T."/>
            <person name="Bristow J."/>
            <person name="Eisen J.A."/>
            <person name="Markowitz V."/>
            <person name="Hugenholtz P."/>
            <person name="Kyrpides N.C."/>
            <person name="Klenk H.P."/>
        </authorList>
    </citation>
    <scope>NUCLEOTIDE SEQUENCE [LARGE SCALE GENOMIC DNA]</scope>
    <source>
        <strain evidence="3">ATCC 33891 / DSM 2032 / 1pr3</strain>
    </source>
</reference>
<dbReference type="Proteomes" id="UP000006365">
    <property type="component" value="Chromosome"/>
</dbReference>
<feature type="domain" description="N-acetyltransferase" evidence="1">
    <location>
        <begin position="6"/>
        <end position="92"/>
    </location>
</feature>
<dbReference type="PANTHER" id="PTHR31435">
    <property type="entry name" value="PROTEIN NATD1"/>
    <property type="match status" value="1"/>
</dbReference>
<dbReference type="InterPro" id="IPR016181">
    <property type="entry name" value="Acyl_CoA_acyltransferase"/>
</dbReference>
<proteinExistence type="predicted"/>
<dbReference type="PANTHER" id="PTHR31435:SF9">
    <property type="entry name" value="PROTEIN NATD1"/>
    <property type="match status" value="1"/>
</dbReference>
<sequence>MTIEPKKNELMKRFEITLEGKTAVLDYVEQNDTTLIFTHTFVPPELRGRNVAAILTEYALNDARSHGKKVVPQCSYVATYMERHHEYDAIRVTSGSLR</sequence>
<gene>
    <name evidence="2" type="ordered locus">Despr_0558</name>
</gene>
<protein>
    <recommendedName>
        <fullName evidence="1">N-acetyltransferase domain-containing protein</fullName>
    </recommendedName>
</protein>
<evidence type="ECO:0000313" key="2">
    <source>
        <dbReference type="EMBL" id="ADW16734.1"/>
    </source>
</evidence>
<dbReference type="EMBL" id="CP002364">
    <property type="protein sequence ID" value="ADW16734.1"/>
    <property type="molecule type" value="Genomic_DNA"/>
</dbReference>
<accession>A0A7U4DN78</accession>
<organism evidence="2 3">
    <name type="scientific">Desulfobulbus propionicus (strain ATCC 33891 / DSM 2032 / VKM B-1956 / 1pr3)</name>
    <dbReference type="NCBI Taxonomy" id="577650"/>
    <lineage>
        <taxon>Bacteria</taxon>
        <taxon>Pseudomonadati</taxon>
        <taxon>Thermodesulfobacteriota</taxon>
        <taxon>Desulfobulbia</taxon>
        <taxon>Desulfobulbales</taxon>
        <taxon>Desulfobulbaceae</taxon>
        <taxon>Desulfobulbus</taxon>
    </lineage>
</organism>
<dbReference type="KEGG" id="dpr:Despr_0558"/>
<dbReference type="AlphaFoldDB" id="A0A7U4DN78"/>
<dbReference type="Gene3D" id="3.40.630.30">
    <property type="match status" value="1"/>
</dbReference>